<accession>A0A642UKK7</accession>
<dbReference type="InterPro" id="IPR011990">
    <property type="entry name" value="TPR-like_helical_dom_sf"/>
</dbReference>
<evidence type="ECO:0000313" key="5">
    <source>
        <dbReference type="Proteomes" id="UP000761534"/>
    </source>
</evidence>
<feature type="transmembrane region" description="Helical" evidence="3">
    <location>
        <begin position="711"/>
        <end position="730"/>
    </location>
</feature>
<dbReference type="SUPFAM" id="SSF81901">
    <property type="entry name" value="HCP-like"/>
    <property type="match status" value="3"/>
</dbReference>
<dbReference type="PANTHER" id="PTHR11102">
    <property type="entry name" value="SEL-1-LIKE PROTEIN"/>
    <property type="match status" value="1"/>
</dbReference>
<dbReference type="PANTHER" id="PTHR11102:SF147">
    <property type="entry name" value="SEL1L ADAPTOR SUBUNIT OF ERAD E3 UBIQUITIN LIGASE"/>
    <property type="match status" value="1"/>
</dbReference>
<name>A0A642UKK7_9ASCO</name>
<dbReference type="Proteomes" id="UP000761534">
    <property type="component" value="Unassembled WGS sequence"/>
</dbReference>
<feature type="compositionally biased region" description="Low complexity" evidence="2">
    <location>
        <begin position="739"/>
        <end position="766"/>
    </location>
</feature>
<gene>
    <name evidence="4" type="ORF">TRICI_006564</name>
</gene>
<reference evidence="4" key="1">
    <citation type="journal article" date="2019" name="G3 (Bethesda)">
        <title>Genome Assemblies of Two Rare Opportunistic Yeast Pathogens: Diutina rugosa (syn. Candida rugosa) and Trichomonascus ciferrii (syn. Candida ciferrii).</title>
        <authorList>
            <person name="Mixao V."/>
            <person name="Saus E."/>
            <person name="Hansen A.P."/>
            <person name="Lass-Florl C."/>
            <person name="Gabaldon T."/>
        </authorList>
    </citation>
    <scope>NUCLEOTIDE SEQUENCE</scope>
    <source>
        <strain evidence="4">CBS 4856</strain>
    </source>
</reference>
<organism evidence="4 5">
    <name type="scientific">Trichomonascus ciferrii</name>
    <dbReference type="NCBI Taxonomy" id="44093"/>
    <lineage>
        <taxon>Eukaryota</taxon>
        <taxon>Fungi</taxon>
        <taxon>Dikarya</taxon>
        <taxon>Ascomycota</taxon>
        <taxon>Saccharomycotina</taxon>
        <taxon>Dipodascomycetes</taxon>
        <taxon>Dipodascales</taxon>
        <taxon>Trichomonascaceae</taxon>
        <taxon>Trichomonascus</taxon>
        <taxon>Trichomonascus ciferrii complex</taxon>
    </lineage>
</organism>
<dbReference type="InterPro" id="IPR006597">
    <property type="entry name" value="Sel1-like"/>
</dbReference>
<dbReference type="Pfam" id="PF08238">
    <property type="entry name" value="Sel1"/>
    <property type="match status" value="7"/>
</dbReference>
<dbReference type="OrthoDB" id="27934at2759"/>
<keyword evidence="3" id="KW-0812">Transmembrane</keyword>
<dbReference type="EMBL" id="SWFS01000545">
    <property type="protein sequence ID" value="KAA8898435.1"/>
    <property type="molecule type" value="Genomic_DNA"/>
</dbReference>
<keyword evidence="3" id="KW-1133">Transmembrane helix</keyword>
<feature type="region of interest" description="Disordered" evidence="2">
    <location>
        <begin position="739"/>
        <end position="788"/>
    </location>
</feature>
<dbReference type="Gene3D" id="1.25.40.10">
    <property type="entry name" value="Tetratricopeptide repeat domain"/>
    <property type="match status" value="2"/>
</dbReference>
<proteinExistence type="inferred from homology"/>
<sequence>MDQAETYYTNALSILHSLPQDTSVLHRRTHEHSHKPSGPALVLEFLSNQVHNWFDLKGLLNGRSGLRPEERERHHVTPERRRKLEEAKDLLEHSIELGSQDALYLLADMNFYGNYSYPRDFPRAVELYQTLADSTGNSSAQFMVGLAYSTGLFGAVPVDQTMATLYYTFAAEGGDIRAKMALAFRYVAGIATSVNHEKANSLYREVSKDAIDYFLDGPGPDYVGTVHLSRNSWVIPDELQGGLFGEGSSEISSGQAAREKKFPNGVNTIEQALEYFHYMADESDSITAHYALALLYYDGGRYFEPNYNLSFEYAMKCASHIWTPTGTHKPAVTKMDLNSVKIGGSCAGILGQRYLRGEGAPRKDEEAAAIWFKRGIRLQDRVSENGLGVLHLLGEGSVEKDEEQAIKLFKSAAEKRLSHAQLNMAKVMAARGQTAQSHEYMKLAAGSGSLEAWYNLGEYYADKNAFEESNVYFKRVSERVDVRTSPLKWAQQTYRDGDVESALLGFLIGAEQGFEAAQMNVAFLLDDHSGVIKLSHNHQNYNASRTALVYWTRSSKQFNLDAAVRMGDYYLEGIGTTPDPEKAAACYNAAADGPNGLGIARWNLGWMHELGIGVAKDYHLAKRYYDLSLITGPEAFLPVKLSLIRLYIKSYWNWLTGGKIQGIIQESQPKRTLKEYWETFWKKWNEMEFEAIGELDEDFFDSSGELDEEGLLISFLTVVAFGLIFIFLWYRQRRQQQQRLQRNRQGNNNNNDNDQQNNNNNNINNNLHRPFGPHLAHPDENPAPNLYI</sequence>
<evidence type="ECO:0000256" key="3">
    <source>
        <dbReference type="SAM" id="Phobius"/>
    </source>
</evidence>
<keyword evidence="3" id="KW-0472">Membrane</keyword>
<dbReference type="VEuPathDB" id="FungiDB:TRICI_006564"/>
<dbReference type="GO" id="GO:0005789">
    <property type="term" value="C:endoplasmic reticulum membrane"/>
    <property type="evidence" value="ECO:0007669"/>
    <property type="project" value="TreeGrafter"/>
</dbReference>
<keyword evidence="5" id="KW-1185">Reference proteome</keyword>
<dbReference type="GO" id="GO:0036503">
    <property type="term" value="P:ERAD pathway"/>
    <property type="evidence" value="ECO:0007669"/>
    <property type="project" value="TreeGrafter"/>
</dbReference>
<comment type="similarity">
    <text evidence="1">Belongs to the sel-1 family.</text>
</comment>
<dbReference type="AlphaFoldDB" id="A0A642UKK7"/>
<evidence type="ECO:0008006" key="6">
    <source>
        <dbReference type="Google" id="ProtNLM"/>
    </source>
</evidence>
<protein>
    <recommendedName>
        <fullName evidence="6">ERAD-associated E3 ubiquitin-protein ligase component HRD3</fullName>
    </recommendedName>
</protein>
<evidence type="ECO:0000256" key="1">
    <source>
        <dbReference type="ARBA" id="ARBA00038101"/>
    </source>
</evidence>
<evidence type="ECO:0000313" key="4">
    <source>
        <dbReference type="EMBL" id="KAA8898435.1"/>
    </source>
</evidence>
<dbReference type="InterPro" id="IPR050767">
    <property type="entry name" value="Sel1_AlgK"/>
</dbReference>
<dbReference type="SMART" id="SM00671">
    <property type="entry name" value="SEL1"/>
    <property type="match status" value="10"/>
</dbReference>
<comment type="caution">
    <text evidence="4">The sequence shown here is derived from an EMBL/GenBank/DDBJ whole genome shotgun (WGS) entry which is preliminary data.</text>
</comment>
<evidence type="ECO:0000256" key="2">
    <source>
        <dbReference type="SAM" id="MobiDB-lite"/>
    </source>
</evidence>